<dbReference type="GO" id="GO:0008270">
    <property type="term" value="F:zinc ion binding"/>
    <property type="evidence" value="ECO:0007669"/>
    <property type="project" value="InterPro"/>
</dbReference>
<dbReference type="PANTHER" id="PTHR41286">
    <property type="entry name" value="HNH NUCLEASE YAJD-RELATED"/>
    <property type="match status" value="1"/>
</dbReference>
<evidence type="ECO:0000256" key="1">
    <source>
        <dbReference type="ARBA" id="ARBA00022722"/>
    </source>
</evidence>
<dbReference type="GO" id="GO:0005829">
    <property type="term" value="C:cytosol"/>
    <property type="evidence" value="ECO:0007669"/>
    <property type="project" value="TreeGrafter"/>
</dbReference>
<dbReference type="Gene3D" id="1.10.30.50">
    <property type="match status" value="1"/>
</dbReference>
<keyword evidence="2" id="KW-0378">Hydrolase</keyword>
<evidence type="ECO:0000313" key="5">
    <source>
        <dbReference type="EMBL" id="CSC21927.1"/>
    </source>
</evidence>
<organism evidence="5 6">
    <name type="scientific">Vibrio cholerae</name>
    <dbReference type="NCBI Taxonomy" id="666"/>
    <lineage>
        <taxon>Bacteria</taxon>
        <taxon>Pseudomonadati</taxon>
        <taxon>Pseudomonadota</taxon>
        <taxon>Gammaproteobacteria</taxon>
        <taxon>Vibrionales</taxon>
        <taxon>Vibrionaceae</taxon>
        <taxon>Vibrio</taxon>
    </lineage>
</organism>
<keyword evidence="1" id="KW-0540">Nuclease</keyword>
<dbReference type="PANTHER" id="PTHR41286:SF1">
    <property type="entry name" value="HNH NUCLEASE YAJD-RELATED"/>
    <property type="match status" value="1"/>
</dbReference>
<dbReference type="Proteomes" id="UP000041770">
    <property type="component" value="Unassembled WGS sequence"/>
</dbReference>
<dbReference type="GO" id="GO:0004519">
    <property type="term" value="F:endonuclease activity"/>
    <property type="evidence" value="ECO:0007669"/>
    <property type="project" value="InterPro"/>
</dbReference>
<dbReference type="CDD" id="cd00085">
    <property type="entry name" value="HNHc"/>
    <property type="match status" value="1"/>
</dbReference>
<dbReference type="RefSeq" id="WP_001233186.1">
    <property type="nucleotide sequence ID" value="NZ_CADDXB010000001.1"/>
</dbReference>
<dbReference type="AlphaFoldDB" id="A0A655TDF9"/>
<dbReference type="GO" id="GO:0016787">
    <property type="term" value="F:hydrolase activity"/>
    <property type="evidence" value="ECO:0007669"/>
    <property type="project" value="UniProtKB-KW"/>
</dbReference>
<dbReference type="Pfam" id="PF01844">
    <property type="entry name" value="HNH"/>
    <property type="match status" value="1"/>
</dbReference>
<name>A0A655TDF9_VIBCL</name>
<accession>A0A655TDF9</accession>
<evidence type="ECO:0000313" key="6">
    <source>
        <dbReference type="Proteomes" id="UP000041770"/>
    </source>
</evidence>
<evidence type="ECO:0000256" key="4">
    <source>
        <dbReference type="ARBA" id="ARBA00040194"/>
    </source>
</evidence>
<proteinExistence type="inferred from homology"/>
<dbReference type="EMBL" id="CWQY01000004">
    <property type="protein sequence ID" value="CSC21927.1"/>
    <property type="molecule type" value="Genomic_DNA"/>
</dbReference>
<sequence length="138" mass="16181">MRKVCASAGCKSVTSSRYCSKCQQKADERSREHAKKRARTSARRYEDKYKSFYGSQAWRDLRLLKLKRDPLCEECKANGFLREGYDVDHVVEIKDDFSRRLDITNLRTLCRSCHVTKTIHARKRRTKNSMANENGWGK</sequence>
<dbReference type="SMART" id="SM00507">
    <property type="entry name" value="HNHc"/>
    <property type="match status" value="1"/>
</dbReference>
<reference evidence="5 6" key="1">
    <citation type="submission" date="2015-07" db="EMBL/GenBank/DDBJ databases">
        <authorList>
            <consortium name="Pathogen Informatics"/>
        </authorList>
    </citation>
    <scope>NUCLEOTIDE SEQUENCE [LARGE SCALE GENOMIC DNA]</scope>
    <source>
        <strain evidence="5 6">A316</strain>
    </source>
</reference>
<comment type="similarity">
    <text evidence="3">Belongs to the HNH nuclease family.</text>
</comment>
<dbReference type="GO" id="GO:0003676">
    <property type="term" value="F:nucleic acid binding"/>
    <property type="evidence" value="ECO:0007669"/>
    <property type="project" value="InterPro"/>
</dbReference>
<evidence type="ECO:0000256" key="3">
    <source>
        <dbReference type="ARBA" id="ARBA00038412"/>
    </source>
</evidence>
<dbReference type="InterPro" id="IPR002711">
    <property type="entry name" value="HNH"/>
</dbReference>
<dbReference type="InterPro" id="IPR003615">
    <property type="entry name" value="HNH_nuc"/>
</dbReference>
<gene>
    <name evidence="5" type="ORF">ERS013200_00858</name>
</gene>
<protein>
    <recommendedName>
        <fullName evidence="4">Putative HNH nuclease YajD</fullName>
    </recommendedName>
</protein>
<evidence type="ECO:0000256" key="2">
    <source>
        <dbReference type="ARBA" id="ARBA00022801"/>
    </source>
</evidence>